<evidence type="ECO:0000256" key="1">
    <source>
        <dbReference type="SAM" id="MobiDB-lite"/>
    </source>
</evidence>
<reference evidence="2" key="2">
    <citation type="submission" date="2022-06" db="UniProtKB">
        <authorList>
            <consortium name="EnsemblMetazoa"/>
        </authorList>
    </citation>
    <scope>IDENTIFICATION</scope>
    <source>
        <strain evidence="2">PS312</strain>
    </source>
</reference>
<accession>A0A2A6CEJ9</accession>
<dbReference type="Proteomes" id="UP000005239">
    <property type="component" value="Unassembled WGS sequence"/>
</dbReference>
<feature type="region of interest" description="Disordered" evidence="1">
    <location>
        <begin position="1"/>
        <end position="20"/>
    </location>
</feature>
<dbReference type="EnsemblMetazoa" id="PPA04901.1">
    <property type="protein sequence ID" value="PPA04901.1"/>
    <property type="gene ID" value="WBGene00094455"/>
</dbReference>
<evidence type="ECO:0000313" key="3">
    <source>
        <dbReference type="Proteomes" id="UP000005239"/>
    </source>
</evidence>
<gene>
    <name evidence="2" type="primary">WBGene00094455</name>
</gene>
<dbReference type="AlphaFoldDB" id="A0A2A6CEJ9"/>
<name>A0A2A6CEJ9_PRIPA</name>
<protein>
    <submittedName>
        <fullName evidence="2">Uncharacterized protein</fullName>
    </submittedName>
</protein>
<sequence length="66" mass="7050">MNRPSYGQGPTTSKGNISEGTMQAIQQLAKSVGLSFTDEQMLAFVRAIEAGADPAKLVNVIVNKRI</sequence>
<proteinExistence type="predicted"/>
<reference evidence="3" key="1">
    <citation type="journal article" date="2008" name="Nat. Genet.">
        <title>The Pristionchus pacificus genome provides a unique perspective on nematode lifestyle and parasitism.</title>
        <authorList>
            <person name="Dieterich C."/>
            <person name="Clifton S.W."/>
            <person name="Schuster L.N."/>
            <person name="Chinwalla A."/>
            <person name="Delehaunty K."/>
            <person name="Dinkelacker I."/>
            <person name="Fulton L."/>
            <person name="Fulton R."/>
            <person name="Godfrey J."/>
            <person name="Minx P."/>
            <person name="Mitreva M."/>
            <person name="Roeseler W."/>
            <person name="Tian H."/>
            <person name="Witte H."/>
            <person name="Yang S.P."/>
            <person name="Wilson R.K."/>
            <person name="Sommer R.J."/>
        </authorList>
    </citation>
    <scope>NUCLEOTIDE SEQUENCE [LARGE SCALE GENOMIC DNA]</scope>
    <source>
        <strain evidence="3">PS312</strain>
    </source>
</reference>
<feature type="compositionally biased region" description="Polar residues" evidence="1">
    <location>
        <begin position="8"/>
        <end position="20"/>
    </location>
</feature>
<dbReference type="OrthoDB" id="5787667at2759"/>
<keyword evidence="3" id="KW-1185">Reference proteome</keyword>
<evidence type="ECO:0000313" key="2">
    <source>
        <dbReference type="EnsemblMetazoa" id="PPA04901.1"/>
    </source>
</evidence>
<accession>A0A8R1U4J7</accession>
<organism evidence="2 3">
    <name type="scientific">Pristionchus pacificus</name>
    <name type="common">Parasitic nematode worm</name>
    <dbReference type="NCBI Taxonomy" id="54126"/>
    <lineage>
        <taxon>Eukaryota</taxon>
        <taxon>Metazoa</taxon>
        <taxon>Ecdysozoa</taxon>
        <taxon>Nematoda</taxon>
        <taxon>Chromadorea</taxon>
        <taxon>Rhabditida</taxon>
        <taxon>Rhabditina</taxon>
        <taxon>Diplogasteromorpha</taxon>
        <taxon>Diplogasteroidea</taxon>
        <taxon>Neodiplogasteridae</taxon>
        <taxon>Pristionchus</taxon>
    </lineage>
</organism>